<dbReference type="FunFam" id="1.10.1410.40:FF:000001">
    <property type="entry name" value="interleukin enhancer-binding factor 3 isoform X1"/>
    <property type="match status" value="1"/>
</dbReference>
<accession>A0A0P5YYM5</accession>
<feature type="region of interest" description="Disordered" evidence="1">
    <location>
        <begin position="254"/>
        <end position="280"/>
    </location>
</feature>
<feature type="region of interest" description="Disordered" evidence="1">
    <location>
        <begin position="956"/>
        <end position="1007"/>
    </location>
</feature>
<dbReference type="PANTHER" id="PTHR45762">
    <property type="entry name" value="ZINC FINGER RNA-BINDING PROTEIN"/>
    <property type="match status" value="1"/>
</dbReference>
<feature type="region of interest" description="Disordered" evidence="1">
    <location>
        <begin position="474"/>
        <end position="514"/>
    </location>
</feature>
<keyword evidence="2" id="KW-0863">Zinc-finger</keyword>
<feature type="compositionally biased region" description="Basic and acidic residues" evidence="1">
    <location>
        <begin position="995"/>
        <end position="1007"/>
    </location>
</feature>
<dbReference type="SMART" id="SM00355">
    <property type="entry name" value="ZnF_C2H2"/>
    <property type="match status" value="3"/>
</dbReference>
<dbReference type="GO" id="GO:0008270">
    <property type="term" value="F:zinc ion binding"/>
    <property type="evidence" value="ECO:0007669"/>
    <property type="project" value="UniProtKB-KW"/>
</dbReference>
<comment type="caution">
    <text evidence="2">The sequence shown here is derived from an EMBL/GenBank/DDBJ whole genome shotgun (WGS) entry which is preliminary data.</text>
</comment>
<dbReference type="InterPro" id="IPR003604">
    <property type="entry name" value="Matrin/U1-like-C_Znf_C2H2"/>
</dbReference>
<feature type="region of interest" description="Disordered" evidence="1">
    <location>
        <begin position="23"/>
        <end position="47"/>
    </location>
</feature>
<keyword evidence="3" id="KW-1185">Reference proteome</keyword>
<dbReference type="GO" id="GO:0003725">
    <property type="term" value="F:double-stranded RNA binding"/>
    <property type="evidence" value="ECO:0007669"/>
    <property type="project" value="TreeGrafter"/>
</dbReference>
<dbReference type="PROSITE" id="PS00028">
    <property type="entry name" value="ZINC_FINGER_C2H2_1"/>
    <property type="match status" value="1"/>
</dbReference>
<evidence type="ECO:0000313" key="2">
    <source>
        <dbReference type="EMBL" id="KZS16838.1"/>
    </source>
</evidence>
<dbReference type="GO" id="GO:0003727">
    <property type="term" value="F:single-stranded RNA binding"/>
    <property type="evidence" value="ECO:0007669"/>
    <property type="project" value="TreeGrafter"/>
</dbReference>
<dbReference type="Proteomes" id="UP000076858">
    <property type="component" value="Unassembled WGS sequence"/>
</dbReference>
<dbReference type="InterPro" id="IPR049401">
    <property type="entry name" value="DZF_dom_N"/>
</dbReference>
<keyword evidence="2" id="KW-0862">Zinc</keyword>
<feature type="compositionally biased region" description="Low complexity" evidence="1">
    <location>
        <begin position="24"/>
        <end position="46"/>
    </location>
</feature>
<keyword evidence="2" id="KW-0479">Metal-binding</keyword>
<feature type="region of interest" description="Disordered" evidence="1">
    <location>
        <begin position="75"/>
        <end position="100"/>
    </location>
</feature>
<evidence type="ECO:0000313" key="3">
    <source>
        <dbReference type="Proteomes" id="UP000076858"/>
    </source>
</evidence>
<dbReference type="Pfam" id="PF20965">
    <property type="entry name" value="DZF_C"/>
    <property type="match status" value="1"/>
</dbReference>
<dbReference type="InterPro" id="IPR006561">
    <property type="entry name" value="DZF_dom"/>
</dbReference>
<dbReference type="Gene3D" id="3.30.460.10">
    <property type="entry name" value="Beta Polymerase, domain 2"/>
    <property type="match status" value="1"/>
</dbReference>
<dbReference type="SMART" id="SM00451">
    <property type="entry name" value="ZnF_U1"/>
    <property type="match status" value="3"/>
</dbReference>
<dbReference type="InterPro" id="IPR049402">
    <property type="entry name" value="DZF_dom_C"/>
</dbReference>
<proteinExistence type="predicted"/>
<gene>
    <name evidence="2" type="ORF">APZ42_017442</name>
</gene>
<dbReference type="PROSITE" id="PS51703">
    <property type="entry name" value="DZF"/>
    <property type="match status" value="1"/>
</dbReference>
<dbReference type="Pfam" id="PF07528">
    <property type="entry name" value="DZF_N"/>
    <property type="match status" value="1"/>
</dbReference>
<dbReference type="EMBL" id="LRGB01000687">
    <property type="protein sequence ID" value="KZS16838.1"/>
    <property type="molecule type" value="Genomic_DNA"/>
</dbReference>
<dbReference type="PANTHER" id="PTHR45762:SF3">
    <property type="entry name" value="ZINC-FINGER PROTEIN AT 72D, ISOFORM B"/>
    <property type="match status" value="1"/>
</dbReference>
<dbReference type="InterPro" id="IPR022755">
    <property type="entry name" value="Znf_C2H2_jaz"/>
</dbReference>
<feature type="region of interest" description="Disordered" evidence="1">
    <location>
        <begin position="114"/>
        <end position="152"/>
    </location>
</feature>
<dbReference type="SMART" id="SM00572">
    <property type="entry name" value="DZF"/>
    <property type="match status" value="1"/>
</dbReference>
<sequence length="1007" mass="106390">MASNNPYFNNFIPAGNQQAAGTQAYGASAGPSPGYSAGGHSAPAAGQTSYDTAYPNTAAFAAGYYGFPGKPNYEPSKNYFPGPPGPGKQDGPGLPPTHYQGYEAAFFNAAHAYLHHQPGPKPPQMGGGGGGGQMSGNKSGHGGGQGGPKTRGRYFAGGFNQRWTSSTTQQLHYCEVCKISCASPQTYKDHLDGQKHKKKEAAVRTGLPMVPTPRTGAALHCELCNVTCTSSDAYAAHIRGTKHQKVVKLHTKLGKPIPPAEPQLIHSKTGGSTGTAPATPVTTTTIATTATTVSAVTTTPAVTTTSAATAATPTPTVPAPTSTTAVVKVVAATPKINFLGGNYLNTHVGSKSNGSESEAALVTTTTAQASQIIKKEEVPMTAAVATETAQAVVAQWEEEKVIQPVGQDYVEELRGGDGKITGFNCRLCDCRFNDVNAKDMHLKGRRHRIMYKKKVDPNLVVEAKGWPALRQKNKTMPGWQERRKPNEGGWEGNENYEEMPQAPSSMEDGNQPRPPAYWASPSRGGLRHGGISMGLPPPPQYFPTGSLPMGLPNPAMRKPESSDDRHVMAKHSEIYPSEAELEAIQTLVSYVERSLKLVSDQLTHQPEDKTKVSETQSSNDLAQSPVPAVAAPAASQADVPVPVPPVAPATTPTATPAPALVPAAAATNGPAQPQRMLKGVMRVGLLAKGLLLKGDRTVQLVVLCSQPPTYQLLDRVAQALPAHLSVVAPSITFNVETLPNEAVVMVKSVQGHGLAGDILVKVSLTSPVVREEQLAAAAAAATVATNGTTSTGNDVDMKDAAAIKEGRLNTKDCLHSLALLRRAKWFQARANTLQNCVLVIRVMRDFCMRSPVWSNLELWAIELIVERAAFSAGTPLSAGDALRRVFETISAGILLSTNDGWGPGIGDPCEKDAVDVCSNLTAQEREDMTSSAQQALRQIAFRQIFKVLGMSKPLSSGSRSFNKASPAAAGPSPGKKRPRENSTSDTISPEGEVPTDLKKEKIEGQDA</sequence>
<reference evidence="2 3" key="1">
    <citation type="submission" date="2016-03" db="EMBL/GenBank/DDBJ databases">
        <title>EvidentialGene: Evidence-directed Construction of Genes on Genomes.</title>
        <authorList>
            <person name="Gilbert D.G."/>
            <person name="Choi J.-H."/>
            <person name="Mockaitis K."/>
            <person name="Colbourne J."/>
            <person name="Pfrender M."/>
        </authorList>
    </citation>
    <scope>NUCLEOTIDE SEQUENCE [LARGE SCALE GENOMIC DNA]</scope>
    <source>
        <strain evidence="2 3">Xinb3</strain>
        <tissue evidence="2">Complete organism</tissue>
    </source>
</reference>
<dbReference type="SUPFAM" id="SSF57667">
    <property type="entry name" value="beta-beta-alpha zinc fingers"/>
    <property type="match status" value="3"/>
</dbReference>
<feature type="region of interest" description="Disordered" evidence="1">
    <location>
        <begin position="602"/>
        <end position="633"/>
    </location>
</feature>
<dbReference type="Pfam" id="PF12874">
    <property type="entry name" value="zf-met"/>
    <property type="match status" value="2"/>
</dbReference>
<dbReference type="Gene3D" id="1.10.1410.40">
    <property type="match status" value="1"/>
</dbReference>
<dbReference type="InterPro" id="IPR013087">
    <property type="entry name" value="Znf_C2H2_type"/>
</dbReference>
<dbReference type="Gene3D" id="3.30.160.60">
    <property type="entry name" value="Classic Zinc Finger"/>
    <property type="match status" value="2"/>
</dbReference>
<organism evidence="2 3">
    <name type="scientific">Daphnia magna</name>
    <dbReference type="NCBI Taxonomy" id="35525"/>
    <lineage>
        <taxon>Eukaryota</taxon>
        <taxon>Metazoa</taxon>
        <taxon>Ecdysozoa</taxon>
        <taxon>Arthropoda</taxon>
        <taxon>Crustacea</taxon>
        <taxon>Branchiopoda</taxon>
        <taxon>Diplostraca</taxon>
        <taxon>Cladocera</taxon>
        <taxon>Anomopoda</taxon>
        <taxon>Daphniidae</taxon>
        <taxon>Daphnia</taxon>
    </lineage>
</organism>
<evidence type="ECO:0000256" key="1">
    <source>
        <dbReference type="SAM" id="MobiDB-lite"/>
    </source>
</evidence>
<dbReference type="Pfam" id="PF12171">
    <property type="entry name" value="zf-C2H2_jaz"/>
    <property type="match status" value="1"/>
</dbReference>
<dbReference type="AlphaFoldDB" id="A0A0P5YYM5"/>
<dbReference type="GO" id="GO:0071011">
    <property type="term" value="C:precatalytic spliceosome"/>
    <property type="evidence" value="ECO:0007669"/>
    <property type="project" value="TreeGrafter"/>
</dbReference>
<dbReference type="FunFam" id="3.30.160.60:FF:000210">
    <property type="entry name" value="Zinc finger RNA-binding protein 2"/>
    <property type="match status" value="1"/>
</dbReference>
<feature type="compositionally biased region" description="Gly residues" evidence="1">
    <location>
        <begin position="125"/>
        <end position="149"/>
    </location>
</feature>
<dbReference type="InterPro" id="IPR043519">
    <property type="entry name" value="NT_sf"/>
</dbReference>
<dbReference type="OrthoDB" id="8898434at2759"/>
<feature type="compositionally biased region" description="Low complexity" evidence="1">
    <location>
        <begin position="963"/>
        <end position="973"/>
    </location>
</feature>
<name>A0A0P5YYM5_9CRUS</name>
<dbReference type="STRING" id="35525.A0A0P5YYM5"/>
<protein>
    <submittedName>
        <fullName evidence="2">Zinc-finger protein at 72D</fullName>
    </submittedName>
</protein>
<feature type="compositionally biased region" description="Low complexity" evidence="1">
    <location>
        <begin position="622"/>
        <end position="633"/>
    </location>
</feature>
<dbReference type="InterPro" id="IPR036236">
    <property type="entry name" value="Znf_C2H2_sf"/>
</dbReference>
<dbReference type="FunFam" id="3.30.160.60:FF:002080">
    <property type="entry name" value="Zinc finger RNA-binding protein"/>
    <property type="match status" value="1"/>
</dbReference>